<dbReference type="GO" id="GO:0005829">
    <property type="term" value="C:cytosol"/>
    <property type="evidence" value="ECO:0007669"/>
    <property type="project" value="TreeGrafter"/>
</dbReference>
<keyword evidence="4" id="KW-0456">Lyase</keyword>
<dbReference type="GO" id="GO:0006567">
    <property type="term" value="P:L-threonine catabolic process"/>
    <property type="evidence" value="ECO:0007669"/>
    <property type="project" value="TreeGrafter"/>
</dbReference>
<accession>A0A9W8Z246</accession>
<dbReference type="SUPFAM" id="SSF53383">
    <property type="entry name" value="PLP-dependent transferases"/>
    <property type="match status" value="1"/>
</dbReference>
<name>A0A9W8Z246_9PEZI</name>
<dbReference type="FunFam" id="3.40.640.10:FF:000030">
    <property type="entry name" value="Low-specificity L-threonine aldolase"/>
    <property type="match status" value="1"/>
</dbReference>
<dbReference type="Pfam" id="PF01212">
    <property type="entry name" value="Beta_elim_lyase"/>
    <property type="match status" value="1"/>
</dbReference>
<dbReference type="InterPro" id="IPR001597">
    <property type="entry name" value="ArAA_b-elim_lyase/Thr_aldolase"/>
</dbReference>
<sequence>MKEKSSVMYWGRPERTGSAFDFRSDVVTAPSVSILRAMKHATLNDDVYGEDHTTASFENDLATVCGKEAAAFVVTGTMANQLALRALLDLAPPYAVLADADSHIIHWEAGGMASLSGAMVQAVRPMNGKYLTLEDIKKHAVLTDDVHKCPTRVISIENTSSGLIVPLNELQRIKNWAERNGVRVHIDGARLWEAVAAAAGTLCDFASCADLVTLDFSKNLGAPMGAMVLGCSDDIKRLKRIRKGIGGGMRQAGVLAAGARQAVTENFGMQAVTCSDVLKRTHDLARTVARMWSVRGGRLLKGVETNMVWVDLKSPGIDVEKWNAKGRKYGILIDGKRIVVHHQISDTAITRLGKVMGEALADTEPRKPASQVLAKI</sequence>
<dbReference type="NCBIfam" id="NF041359">
    <property type="entry name" value="GntG_guanitoxin"/>
    <property type="match status" value="1"/>
</dbReference>
<evidence type="ECO:0000313" key="7">
    <source>
        <dbReference type="EMBL" id="KAJ4396466.1"/>
    </source>
</evidence>
<dbReference type="Gene3D" id="3.40.640.10">
    <property type="entry name" value="Type I PLP-dependent aspartate aminotransferase-like (Major domain)"/>
    <property type="match status" value="1"/>
</dbReference>
<keyword evidence="3" id="KW-0663">Pyridoxal phosphate</keyword>
<comment type="caution">
    <text evidence="7">The sequence shown here is derived from an EMBL/GenBank/DDBJ whole genome shotgun (WGS) entry which is preliminary data.</text>
</comment>
<keyword evidence="8" id="KW-1185">Reference proteome</keyword>
<protein>
    <recommendedName>
        <fullName evidence="6">Aromatic amino acid beta-eliminating lyase/threonine aldolase domain-containing protein</fullName>
    </recommendedName>
</protein>
<comment type="similarity">
    <text evidence="2">Belongs to the threonine aldolase family.</text>
</comment>
<dbReference type="Proteomes" id="UP001140453">
    <property type="component" value="Unassembled WGS sequence"/>
</dbReference>
<dbReference type="EMBL" id="JAPEVB010000001">
    <property type="protein sequence ID" value="KAJ4396466.1"/>
    <property type="molecule type" value="Genomic_DNA"/>
</dbReference>
<evidence type="ECO:0000256" key="2">
    <source>
        <dbReference type="ARBA" id="ARBA00006966"/>
    </source>
</evidence>
<dbReference type="PIRSF" id="PIRSF017617">
    <property type="entry name" value="Thr_aldolase"/>
    <property type="match status" value="1"/>
</dbReference>
<dbReference type="InterPro" id="IPR015421">
    <property type="entry name" value="PyrdxlP-dep_Trfase_major"/>
</dbReference>
<gene>
    <name evidence="7" type="ORF">N0V93_000685</name>
</gene>
<proteinExistence type="inferred from homology"/>
<evidence type="ECO:0000256" key="1">
    <source>
        <dbReference type="ARBA" id="ARBA00001933"/>
    </source>
</evidence>
<comment type="cofactor">
    <cofactor evidence="1">
        <name>pyridoxal 5'-phosphate</name>
        <dbReference type="ChEBI" id="CHEBI:597326"/>
    </cofactor>
</comment>
<dbReference type="InterPro" id="IPR015424">
    <property type="entry name" value="PyrdxlP-dep_Trfase"/>
</dbReference>
<feature type="domain" description="Aromatic amino acid beta-eliminating lyase/threonine aldolase" evidence="6">
    <location>
        <begin position="21"/>
        <end position="313"/>
    </location>
</feature>
<feature type="modified residue" description="N6-(pyridoxal phosphate)lysine" evidence="5">
    <location>
        <position position="218"/>
    </location>
</feature>
<evidence type="ECO:0000259" key="6">
    <source>
        <dbReference type="Pfam" id="PF01212"/>
    </source>
</evidence>
<dbReference type="InterPro" id="IPR015422">
    <property type="entry name" value="PyrdxlP-dep_Trfase_small"/>
</dbReference>
<dbReference type="AlphaFoldDB" id="A0A9W8Z246"/>
<dbReference type="OrthoDB" id="10261951at2759"/>
<dbReference type="InterPro" id="IPR023603">
    <property type="entry name" value="Low_specificity_L-TA-like"/>
</dbReference>
<dbReference type="GO" id="GO:0006545">
    <property type="term" value="P:glycine biosynthetic process"/>
    <property type="evidence" value="ECO:0007669"/>
    <property type="project" value="TreeGrafter"/>
</dbReference>
<organism evidence="7 8">
    <name type="scientific">Gnomoniopsis smithogilvyi</name>
    <dbReference type="NCBI Taxonomy" id="1191159"/>
    <lineage>
        <taxon>Eukaryota</taxon>
        <taxon>Fungi</taxon>
        <taxon>Dikarya</taxon>
        <taxon>Ascomycota</taxon>
        <taxon>Pezizomycotina</taxon>
        <taxon>Sordariomycetes</taxon>
        <taxon>Sordariomycetidae</taxon>
        <taxon>Diaporthales</taxon>
        <taxon>Gnomoniaceae</taxon>
        <taxon>Gnomoniopsis</taxon>
    </lineage>
</organism>
<dbReference type="GO" id="GO:0008732">
    <property type="term" value="F:L-allo-threonine aldolase activity"/>
    <property type="evidence" value="ECO:0007669"/>
    <property type="project" value="TreeGrafter"/>
</dbReference>
<evidence type="ECO:0000313" key="8">
    <source>
        <dbReference type="Proteomes" id="UP001140453"/>
    </source>
</evidence>
<evidence type="ECO:0000256" key="4">
    <source>
        <dbReference type="ARBA" id="ARBA00023239"/>
    </source>
</evidence>
<evidence type="ECO:0000256" key="3">
    <source>
        <dbReference type="ARBA" id="ARBA00022898"/>
    </source>
</evidence>
<dbReference type="Gene3D" id="3.90.1150.10">
    <property type="entry name" value="Aspartate Aminotransferase, domain 1"/>
    <property type="match status" value="1"/>
</dbReference>
<dbReference type="PANTHER" id="PTHR48097:SF9">
    <property type="entry name" value="L-THREONINE ALDOLASE"/>
    <property type="match status" value="1"/>
</dbReference>
<reference evidence="7" key="1">
    <citation type="submission" date="2022-10" db="EMBL/GenBank/DDBJ databases">
        <title>Tapping the CABI collections for fungal endophytes: first genome assemblies for Collariella, Neodidymelliopsis, Ascochyta clinopodiicola, Didymella pomorum, Didymosphaeria variabile, Neocosmospora piperis and Neocucurbitaria cava.</title>
        <authorList>
            <person name="Hill R."/>
        </authorList>
    </citation>
    <scope>NUCLEOTIDE SEQUENCE</scope>
    <source>
        <strain evidence="7">IMI 355082</strain>
    </source>
</reference>
<dbReference type="PANTHER" id="PTHR48097">
    <property type="entry name" value="L-THREONINE ALDOLASE-RELATED"/>
    <property type="match status" value="1"/>
</dbReference>
<evidence type="ECO:0000256" key="5">
    <source>
        <dbReference type="PIRSR" id="PIRSR017617-1"/>
    </source>
</evidence>